<protein>
    <submittedName>
        <fullName evidence="2">GSCFA family protein</fullName>
    </submittedName>
</protein>
<dbReference type="EMBL" id="FTOA01000005">
    <property type="protein sequence ID" value="SIS99669.1"/>
    <property type="molecule type" value="Genomic_DNA"/>
</dbReference>
<keyword evidence="3" id="KW-1185">Reference proteome</keyword>
<evidence type="ECO:0000313" key="3">
    <source>
        <dbReference type="Proteomes" id="UP000185678"/>
    </source>
</evidence>
<proteinExistence type="predicted"/>
<dbReference type="SUPFAM" id="SSF52266">
    <property type="entry name" value="SGNH hydrolase"/>
    <property type="match status" value="1"/>
</dbReference>
<name>A0A1N7NNA3_9PROT</name>
<organism evidence="2 3">
    <name type="scientific">Insolitispirillum peregrinum</name>
    <dbReference type="NCBI Taxonomy" id="80876"/>
    <lineage>
        <taxon>Bacteria</taxon>
        <taxon>Pseudomonadati</taxon>
        <taxon>Pseudomonadota</taxon>
        <taxon>Alphaproteobacteria</taxon>
        <taxon>Rhodospirillales</taxon>
        <taxon>Novispirillaceae</taxon>
        <taxon>Insolitispirillum</taxon>
    </lineage>
</organism>
<reference evidence="2 3" key="1">
    <citation type="submission" date="2017-01" db="EMBL/GenBank/DDBJ databases">
        <authorList>
            <person name="Mah S.A."/>
            <person name="Swanson W.J."/>
            <person name="Moy G.W."/>
            <person name="Vacquier V.D."/>
        </authorList>
    </citation>
    <scope>NUCLEOTIDE SEQUENCE [LARGE SCALE GENOMIC DNA]</scope>
    <source>
        <strain evidence="2 3">DSM 11589</strain>
    </source>
</reference>
<dbReference type="AlphaFoldDB" id="A0A1N7NNA3"/>
<evidence type="ECO:0000259" key="1">
    <source>
        <dbReference type="Pfam" id="PF08885"/>
    </source>
</evidence>
<evidence type="ECO:0000313" key="2">
    <source>
        <dbReference type="EMBL" id="SIS99669.1"/>
    </source>
</evidence>
<gene>
    <name evidence="2" type="ORF">SAMN05421779_105242</name>
</gene>
<sequence length="317" mass="36459">MDDTLETLQEETPLQEIVVKMGDHNQRFHGTWYRGSTINYIPTRMNFAEEDAAERYVLKGWLPPAPLIDKTSVVTAFGSCFAQNISDWLLREGYNVLGKKLNLQSHIIRFGDGIVNTFSIREQLEWAFENKSLVDGLWFGEHKEIVTPDDSVRQTTADLLRQTSTLIITLGLSEIWYDKQSGRAFWRAIPASMFDEEHHGFRLTTVEENRENLLAICALVKKHVPDCNVIFTLSPIPLMATFRPVSCITANSVSKAILRVALDELMQRNIENVYYFPSYELVKEVFADPYLKDNRHVKPELIEMIMKIFGRNYCSGE</sequence>
<dbReference type="Proteomes" id="UP000185678">
    <property type="component" value="Unassembled WGS sequence"/>
</dbReference>
<dbReference type="InterPro" id="IPR014982">
    <property type="entry name" value="GSCFA"/>
</dbReference>
<accession>A0A1N7NNA3</accession>
<dbReference type="STRING" id="80876.SAMN05421779_105242"/>
<dbReference type="Pfam" id="PF08885">
    <property type="entry name" value="GSCFA"/>
    <property type="match status" value="1"/>
</dbReference>
<feature type="domain" description="GSCFA" evidence="1">
    <location>
        <begin position="74"/>
        <end position="309"/>
    </location>
</feature>
<dbReference type="RefSeq" id="WP_076401153.1">
    <property type="nucleotide sequence ID" value="NZ_FTOA01000005.1"/>
</dbReference>